<keyword evidence="3" id="KW-1185">Reference proteome</keyword>
<feature type="domain" description="Glycosyl hydrolase family 13 catalytic" evidence="1">
    <location>
        <begin position="18"/>
        <end position="677"/>
    </location>
</feature>
<accession>A0A4U0RV35</accession>
<protein>
    <submittedName>
        <fullName evidence="2">Malto-oligosyltrehalose synthase</fullName>
    </submittedName>
</protein>
<evidence type="ECO:0000313" key="3">
    <source>
        <dbReference type="Proteomes" id="UP000305778"/>
    </source>
</evidence>
<dbReference type="SMART" id="SM00642">
    <property type="entry name" value="Aamy"/>
    <property type="match status" value="1"/>
</dbReference>
<reference evidence="2 3" key="1">
    <citation type="submission" date="2019-04" db="EMBL/GenBank/DDBJ databases">
        <title>Streptomyces oryziradicis sp. nov., a novel actinomycete isolated from rhizosphere soil of rice (Oryza sativa L.).</title>
        <authorList>
            <person name="Li C."/>
        </authorList>
    </citation>
    <scope>NUCLEOTIDE SEQUENCE [LARGE SCALE GENOMIC DNA]</scope>
    <source>
        <strain evidence="2 3">NEAU-C40</strain>
    </source>
</reference>
<organism evidence="2 3">
    <name type="scientific">Actinacidiphila oryziradicis</name>
    <dbReference type="NCBI Taxonomy" id="2571141"/>
    <lineage>
        <taxon>Bacteria</taxon>
        <taxon>Bacillati</taxon>
        <taxon>Actinomycetota</taxon>
        <taxon>Actinomycetes</taxon>
        <taxon>Kitasatosporales</taxon>
        <taxon>Streptomycetaceae</taxon>
        <taxon>Actinacidiphila</taxon>
    </lineage>
</organism>
<name>A0A4U0RV35_9ACTN</name>
<dbReference type="Gene3D" id="3.30.1590.10">
    <property type="entry name" value="Maltooligosyl trehalose synthase, domain 2"/>
    <property type="match status" value="1"/>
</dbReference>
<comment type="caution">
    <text evidence="2">The sequence shown here is derived from an EMBL/GenBank/DDBJ whole genome shotgun (WGS) entry which is preliminary data.</text>
</comment>
<dbReference type="SUPFAM" id="SSF51445">
    <property type="entry name" value="(Trans)glycosidases"/>
    <property type="match status" value="1"/>
</dbReference>
<dbReference type="InterPro" id="IPR017853">
    <property type="entry name" value="GH"/>
</dbReference>
<proteinExistence type="predicted"/>
<dbReference type="OrthoDB" id="9761577at2"/>
<dbReference type="Pfam" id="PF00128">
    <property type="entry name" value="Alpha-amylase"/>
    <property type="match status" value="1"/>
</dbReference>
<dbReference type="InterPro" id="IPR013797">
    <property type="entry name" value="Maltooligo_trehalose_synth_4"/>
</dbReference>
<dbReference type="CDD" id="cd11336">
    <property type="entry name" value="AmyAc_MTSase"/>
    <property type="match status" value="1"/>
</dbReference>
<dbReference type="AlphaFoldDB" id="A0A4U0RV35"/>
<dbReference type="RefSeq" id="WP_136729996.1">
    <property type="nucleotide sequence ID" value="NZ_SUMC01000109.1"/>
</dbReference>
<evidence type="ECO:0000259" key="1">
    <source>
        <dbReference type="SMART" id="SM00642"/>
    </source>
</evidence>
<dbReference type="Gene3D" id="1.10.150.200">
    <property type="entry name" value="Maltooligosyl trehalose synthase, domain 3"/>
    <property type="match status" value="1"/>
</dbReference>
<dbReference type="PANTHER" id="PTHR10357">
    <property type="entry name" value="ALPHA-AMYLASE FAMILY MEMBER"/>
    <property type="match status" value="1"/>
</dbReference>
<dbReference type="NCBIfam" id="TIGR02401">
    <property type="entry name" value="trehalose_TreY"/>
    <property type="match status" value="1"/>
</dbReference>
<dbReference type="InterPro" id="IPR006047">
    <property type="entry name" value="GH13_cat_dom"/>
</dbReference>
<dbReference type="PANTHER" id="PTHR10357:SF216">
    <property type="entry name" value="MALTOOLIGOSYL TREHALOSE SYNTHASE-RELATED"/>
    <property type="match status" value="1"/>
</dbReference>
<dbReference type="Proteomes" id="UP000305778">
    <property type="component" value="Unassembled WGS sequence"/>
</dbReference>
<dbReference type="GO" id="GO:0047470">
    <property type="term" value="F:(1,4)-alpha-D-glucan 1-alpha-D-glucosylmutase activity"/>
    <property type="evidence" value="ECO:0007669"/>
    <property type="project" value="TreeGrafter"/>
</dbReference>
<dbReference type="Gene3D" id="3.20.20.80">
    <property type="entry name" value="Glycosidases"/>
    <property type="match status" value="1"/>
</dbReference>
<dbReference type="GO" id="GO:0005992">
    <property type="term" value="P:trehalose biosynthetic process"/>
    <property type="evidence" value="ECO:0007669"/>
    <property type="project" value="TreeGrafter"/>
</dbReference>
<gene>
    <name evidence="2" type="primary">treY</name>
    <name evidence="2" type="ORF">FCI23_46005</name>
</gene>
<dbReference type="InterPro" id="IPR012767">
    <property type="entry name" value="Trehalose_TreY"/>
</dbReference>
<sequence length="773" mass="83956">MASLIRPARTAPTTPGVPTATYRLQLQPDFPFAAAEAVVPHLAALGVSHLHLSPVLEAVPGSTHGYDVVDHTLVREELGGEDGLRALSRTARAHGLGLVLDLVPNHMAVPAPEHLARPLWSVLREGPESPYARWFDIDWQAQGGKVLLPVLGAPLEDIQGEGGLQLGKHAGEPVLRYYEHAFPLRPGTEQLRLPELLEAQWYRLAWWRQAGTDINYRRFFTISELIAVRVEDPEVFAATHATLLRLLRDGVADGLRIDHPDGLADPAGYLGRLSEACGGRWTVVEKILTGDEPLPDGWACAGTTGYDALDRIDGLFTDPAGADRITAFYREFTGQPDDLGGAWAPTVRRAAYRLVTHDLAAEVDRLARAAGPAVSREAIREVLVRIPVYRPYVLPGVSAPEESVAMVTAAARDAAVPGADAVRDLALGRLGRGPGKDDFAIRFAQVSSALRAKSVEDTAFYRYGPLLSLNEVGRDPARPAVSPAGFHAFCARLQRDWPTTGTVLSTHDTKRSAEVRARLAALSEVPDLWAGSVPRDTVEPHVAYQAWQYAVVFAGRTDTDGDVIAATMLKSEREAGLRTSWTEQDPAYEARLAELTREVVSRPAGAIARAIEGPAIANALGATLVHLTMPGVPDIYQGDEERQLLLVDPANRAPYVPRPAAPESPKRLVTTTALRLRREHPEWFGASATYEPLPARGPAAGHCLAFVRTGRAVTVVTRLSRRLLDAGGWRGTVLPLPEGEWRDLLTDRPHSGGVPLEELLDRHPVALLTLQQH</sequence>
<dbReference type="GO" id="GO:0030980">
    <property type="term" value="P:alpha-glucan catabolic process"/>
    <property type="evidence" value="ECO:0007669"/>
    <property type="project" value="TreeGrafter"/>
</dbReference>
<dbReference type="Gene3D" id="1.10.10.470">
    <property type="entry name" value="Maltooligosyl trehalose synthase, domain 4"/>
    <property type="match status" value="1"/>
</dbReference>
<evidence type="ECO:0000313" key="2">
    <source>
        <dbReference type="EMBL" id="TJZ99367.1"/>
    </source>
</evidence>
<dbReference type="EMBL" id="SUMC01000109">
    <property type="protein sequence ID" value="TJZ99367.1"/>
    <property type="molecule type" value="Genomic_DNA"/>
</dbReference>